<dbReference type="InterPro" id="IPR036047">
    <property type="entry name" value="F-box-like_dom_sf"/>
</dbReference>
<dbReference type="OrthoDB" id="2788229at2759"/>
<dbReference type="AlphaFoldDB" id="A0A8K0UJ30"/>
<dbReference type="SUPFAM" id="SSF81383">
    <property type="entry name" value="F-box domain"/>
    <property type="match status" value="1"/>
</dbReference>
<protein>
    <recommendedName>
        <fullName evidence="3">F-box domain-containing protein</fullName>
    </recommendedName>
</protein>
<name>A0A8K0UJ30_9AGAR</name>
<accession>A0A8K0UJ30</accession>
<keyword evidence="2" id="KW-1185">Reference proteome</keyword>
<gene>
    <name evidence="1" type="ORF">BXZ70DRAFT_948565</name>
</gene>
<evidence type="ECO:0008006" key="3">
    <source>
        <dbReference type="Google" id="ProtNLM"/>
    </source>
</evidence>
<proteinExistence type="predicted"/>
<sequence>MNVTPTIRSFPTEIFDYIIDYLHGDKESLCRCAFVCRTFLSSVRYHLFRTVRLHSHNCCGFLDLLRHAPSVAGYIQVVKLHVIGSKLSQPAYHRPVERATLQDMFWTPLFRLLPTPLDSVIGLEIEGVAFTTVHVEWFHTTFPNVNSLRLNRCPMNSVGQLCKLQAGFSRLKTAIFRDCSIIPHQPASPIPGGTLGRLEAGRSVIRSAPCSPSLALQITSVA</sequence>
<dbReference type="Proteomes" id="UP000813824">
    <property type="component" value="Unassembled WGS sequence"/>
</dbReference>
<evidence type="ECO:0000313" key="1">
    <source>
        <dbReference type="EMBL" id="KAH8093942.1"/>
    </source>
</evidence>
<evidence type="ECO:0000313" key="2">
    <source>
        <dbReference type="Proteomes" id="UP000813824"/>
    </source>
</evidence>
<comment type="caution">
    <text evidence="1">The sequence shown here is derived from an EMBL/GenBank/DDBJ whole genome shotgun (WGS) entry which is preliminary data.</text>
</comment>
<dbReference type="CDD" id="cd09917">
    <property type="entry name" value="F-box_SF"/>
    <property type="match status" value="1"/>
</dbReference>
<dbReference type="EMBL" id="JAEVFJ010000027">
    <property type="protein sequence ID" value="KAH8093942.1"/>
    <property type="molecule type" value="Genomic_DNA"/>
</dbReference>
<organism evidence="1 2">
    <name type="scientific">Cristinia sonorae</name>
    <dbReference type="NCBI Taxonomy" id="1940300"/>
    <lineage>
        <taxon>Eukaryota</taxon>
        <taxon>Fungi</taxon>
        <taxon>Dikarya</taxon>
        <taxon>Basidiomycota</taxon>
        <taxon>Agaricomycotina</taxon>
        <taxon>Agaricomycetes</taxon>
        <taxon>Agaricomycetidae</taxon>
        <taxon>Agaricales</taxon>
        <taxon>Pleurotineae</taxon>
        <taxon>Stephanosporaceae</taxon>
        <taxon>Cristinia</taxon>
    </lineage>
</organism>
<reference evidence="1" key="1">
    <citation type="journal article" date="2021" name="New Phytol.">
        <title>Evolutionary innovations through gain and loss of genes in the ectomycorrhizal Boletales.</title>
        <authorList>
            <person name="Wu G."/>
            <person name="Miyauchi S."/>
            <person name="Morin E."/>
            <person name="Kuo A."/>
            <person name="Drula E."/>
            <person name="Varga T."/>
            <person name="Kohler A."/>
            <person name="Feng B."/>
            <person name="Cao Y."/>
            <person name="Lipzen A."/>
            <person name="Daum C."/>
            <person name="Hundley H."/>
            <person name="Pangilinan J."/>
            <person name="Johnson J."/>
            <person name="Barry K."/>
            <person name="LaButti K."/>
            <person name="Ng V."/>
            <person name="Ahrendt S."/>
            <person name="Min B."/>
            <person name="Choi I.G."/>
            <person name="Park H."/>
            <person name="Plett J.M."/>
            <person name="Magnuson J."/>
            <person name="Spatafora J.W."/>
            <person name="Nagy L.G."/>
            <person name="Henrissat B."/>
            <person name="Grigoriev I.V."/>
            <person name="Yang Z.L."/>
            <person name="Xu J."/>
            <person name="Martin F.M."/>
        </authorList>
    </citation>
    <scope>NUCLEOTIDE SEQUENCE</scope>
    <source>
        <strain evidence="1">KKN 215</strain>
    </source>
</reference>